<comment type="subcellular location">
    <subcellularLocation>
        <location evidence="1">Cell membrane</location>
        <topology evidence="1">Multi-pass membrane protein</topology>
    </subcellularLocation>
</comment>
<dbReference type="Gene3D" id="1.20.1250.20">
    <property type="entry name" value="MFS general substrate transporter like domains"/>
    <property type="match status" value="2"/>
</dbReference>
<dbReference type="Proteomes" id="UP000051783">
    <property type="component" value="Unassembled WGS sequence"/>
</dbReference>
<feature type="transmembrane region" description="Helical" evidence="6">
    <location>
        <begin position="225"/>
        <end position="248"/>
    </location>
</feature>
<dbReference type="SUPFAM" id="SSF103473">
    <property type="entry name" value="MFS general substrate transporter"/>
    <property type="match status" value="1"/>
</dbReference>
<protein>
    <submittedName>
        <fullName evidence="8">Glycoside-pentoside-hexuronide (Gph) cation symporter family protein</fullName>
    </submittedName>
</protein>
<dbReference type="EMBL" id="JQCL01000029">
    <property type="protein sequence ID" value="KRO14032.1"/>
    <property type="molecule type" value="Genomic_DNA"/>
</dbReference>
<evidence type="ECO:0000259" key="7">
    <source>
        <dbReference type="PROSITE" id="PS50850"/>
    </source>
</evidence>
<dbReference type="GO" id="GO:0022857">
    <property type="term" value="F:transmembrane transporter activity"/>
    <property type="evidence" value="ECO:0007669"/>
    <property type="project" value="InterPro"/>
</dbReference>
<dbReference type="PROSITE" id="PS50850">
    <property type="entry name" value="MFS"/>
    <property type="match status" value="1"/>
</dbReference>
<feature type="transmembrane region" description="Helical" evidence="6">
    <location>
        <begin position="12"/>
        <end position="35"/>
    </location>
</feature>
<feature type="domain" description="Major facilitator superfamily (MFS) profile" evidence="7">
    <location>
        <begin position="189"/>
        <end position="373"/>
    </location>
</feature>
<feature type="transmembrane region" description="Helical" evidence="6">
    <location>
        <begin position="323"/>
        <end position="345"/>
    </location>
</feature>
<evidence type="ECO:0000313" key="9">
    <source>
        <dbReference type="Proteomes" id="UP000051783"/>
    </source>
</evidence>
<dbReference type="PANTHER" id="PTHR23528:SF1">
    <property type="entry name" value="MAJOR FACILITATOR SUPERFAMILY (MFS) PROFILE DOMAIN-CONTAINING PROTEIN"/>
    <property type="match status" value="1"/>
</dbReference>
<dbReference type="GO" id="GO:0005886">
    <property type="term" value="C:plasma membrane"/>
    <property type="evidence" value="ECO:0007669"/>
    <property type="project" value="UniProtKB-SubCell"/>
</dbReference>
<feature type="transmembrane region" description="Helical" evidence="6">
    <location>
        <begin position="285"/>
        <end position="302"/>
    </location>
</feature>
<dbReference type="AlphaFoldDB" id="A0A0R2MPH1"/>
<evidence type="ECO:0000256" key="6">
    <source>
        <dbReference type="SAM" id="Phobius"/>
    </source>
</evidence>
<feature type="transmembrane region" description="Helical" evidence="6">
    <location>
        <begin position="72"/>
        <end position="97"/>
    </location>
</feature>
<keyword evidence="9" id="KW-1185">Reference proteome</keyword>
<dbReference type="STRING" id="942150.IV64_GL001869"/>
<dbReference type="PATRIC" id="fig|942150.3.peg.1943"/>
<evidence type="ECO:0000256" key="1">
    <source>
        <dbReference type="ARBA" id="ARBA00004651"/>
    </source>
</evidence>
<evidence type="ECO:0000313" key="8">
    <source>
        <dbReference type="EMBL" id="KRO14032.1"/>
    </source>
</evidence>
<feature type="transmembrane region" description="Helical" evidence="6">
    <location>
        <begin position="135"/>
        <end position="155"/>
    </location>
</feature>
<proteinExistence type="predicted"/>
<reference evidence="8 9" key="1">
    <citation type="journal article" date="2015" name="Genome Announc.">
        <title>Expanding the biotechnology potential of lactobacilli through comparative genomics of 213 strains and associated genera.</title>
        <authorList>
            <person name="Sun Z."/>
            <person name="Harris H.M."/>
            <person name="McCann A."/>
            <person name="Guo C."/>
            <person name="Argimon S."/>
            <person name="Zhang W."/>
            <person name="Yang X."/>
            <person name="Jeffery I.B."/>
            <person name="Cooney J.C."/>
            <person name="Kagawa T.F."/>
            <person name="Liu W."/>
            <person name="Song Y."/>
            <person name="Salvetti E."/>
            <person name="Wrobel A."/>
            <person name="Rasinkangas P."/>
            <person name="Parkhill J."/>
            <person name="Rea M.C."/>
            <person name="O'Sullivan O."/>
            <person name="Ritari J."/>
            <person name="Douillard F.P."/>
            <person name="Paul Ross R."/>
            <person name="Yang R."/>
            <person name="Briner A.E."/>
            <person name="Felis G.E."/>
            <person name="de Vos W.M."/>
            <person name="Barrangou R."/>
            <person name="Klaenhammer T.R."/>
            <person name="Caufield P.W."/>
            <person name="Cui Y."/>
            <person name="Zhang H."/>
            <person name="O'Toole P.W."/>
        </authorList>
    </citation>
    <scope>NUCLEOTIDE SEQUENCE [LARGE SCALE GENOMIC DNA]</scope>
    <source>
        <strain evidence="8 9">LMG 26013</strain>
    </source>
</reference>
<accession>A0A0R2MPH1</accession>
<organism evidence="8 9">
    <name type="scientific">Lactiplantibacillus xiangfangensis</name>
    <dbReference type="NCBI Taxonomy" id="942150"/>
    <lineage>
        <taxon>Bacteria</taxon>
        <taxon>Bacillati</taxon>
        <taxon>Bacillota</taxon>
        <taxon>Bacilli</taxon>
        <taxon>Lactobacillales</taxon>
        <taxon>Lactobacillaceae</taxon>
        <taxon>Lactiplantibacillus</taxon>
    </lineage>
</organism>
<keyword evidence="2" id="KW-0813">Transport</keyword>
<keyword evidence="4 6" id="KW-1133">Transmembrane helix</keyword>
<dbReference type="InterPro" id="IPR020846">
    <property type="entry name" value="MFS_dom"/>
</dbReference>
<dbReference type="InterPro" id="IPR011701">
    <property type="entry name" value="MFS"/>
</dbReference>
<feature type="transmembrane region" description="Helical" evidence="6">
    <location>
        <begin position="190"/>
        <end position="213"/>
    </location>
</feature>
<evidence type="ECO:0000256" key="2">
    <source>
        <dbReference type="ARBA" id="ARBA00022448"/>
    </source>
</evidence>
<dbReference type="PANTHER" id="PTHR23528">
    <property type="match status" value="1"/>
</dbReference>
<feature type="transmembrane region" description="Helical" evidence="6">
    <location>
        <begin position="260"/>
        <end position="279"/>
    </location>
</feature>
<comment type="caution">
    <text evidence="8">The sequence shown here is derived from an EMBL/GenBank/DDBJ whole genome shotgun (WGS) entry which is preliminary data.</text>
</comment>
<dbReference type="Pfam" id="PF07690">
    <property type="entry name" value="MFS_1"/>
    <property type="match status" value="1"/>
</dbReference>
<feature type="transmembrane region" description="Helical" evidence="6">
    <location>
        <begin position="109"/>
        <end position="129"/>
    </location>
</feature>
<feature type="transmembrane region" description="Helical" evidence="6">
    <location>
        <begin position="351"/>
        <end position="369"/>
    </location>
</feature>
<dbReference type="InterPro" id="IPR036259">
    <property type="entry name" value="MFS_trans_sf"/>
</dbReference>
<keyword evidence="5 6" id="KW-0472">Membrane</keyword>
<name>A0A0R2MPH1_9LACO</name>
<evidence type="ECO:0000256" key="5">
    <source>
        <dbReference type="ARBA" id="ARBA00023136"/>
    </source>
</evidence>
<feature type="transmembrane region" description="Helical" evidence="6">
    <location>
        <begin position="47"/>
        <end position="66"/>
    </location>
</feature>
<sequence length="373" mass="40270">MLQRLDSANKISLVALFSTSAMVLCAIANMVAGYLSDRTHSRFGARTPWIVGGATVFALGMILASFSTSVIWLFITWMVTAVALQFIVAPMVAWIDFAEEKHQGTASSAYGGVGMAFGNNGFAVIGALFLGRLKLGFIIFGLICFVGSLLAAILVREPSNIGQELPKTKTKKEHFKLKDLFPGWSTGGNYYLTLLVKMFLGIGNFLISGYLLYIMEDFFHKGTGAASSSIQLINMIMFVFALVLGLVAGPLSDKFKLVKWPVALSSIFVGLGALSIILLRSEFSLILYAILAGFGMGLWNSLDNRLNLMVLPDKNRVAFFLGVYNLANSLPQAIAPIFAAILIPISGYPAVFLGAFIFAALGGILILFVKDVK</sequence>
<gene>
    <name evidence="8" type="ORF">IV64_GL001869</name>
</gene>
<evidence type="ECO:0000256" key="3">
    <source>
        <dbReference type="ARBA" id="ARBA00022692"/>
    </source>
</evidence>
<evidence type="ECO:0000256" key="4">
    <source>
        <dbReference type="ARBA" id="ARBA00022989"/>
    </source>
</evidence>
<keyword evidence="3 6" id="KW-0812">Transmembrane</keyword>